<evidence type="ECO:0000256" key="1">
    <source>
        <dbReference type="ARBA" id="ARBA00004651"/>
    </source>
</evidence>
<evidence type="ECO:0000313" key="9">
    <source>
        <dbReference type="EMBL" id="SDT02540.1"/>
    </source>
</evidence>
<dbReference type="EMBL" id="LT629758">
    <property type="protein sequence ID" value="SDT02540.1"/>
    <property type="molecule type" value="Genomic_DNA"/>
</dbReference>
<evidence type="ECO:0000256" key="6">
    <source>
        <dbReference type="ARBA" id="ARBA00038076"/>
    </source>
</evidence>
<sequence length="994" mass="101309">MLIRRARAQWPLLAALLLVVTIGSTLLGVCVLLVTSSADRAREVAASRATGTEVTAYTVTIAAADAAAVAADTEKVLVEALQPFPAVLNGRAASIARTMPDVPGTPAVAYLAGVEDLFDRATLAAGRWPEAGTETVVLETTARLLGLSPGSRVRLGPELGNDPAPGMTVTVVGVARALPGSGWDRDPLGGTGYAATYRDGSSLQPARAFGPFLIDYDALLADGSALARLEVTARPDLSDPDHRDLVRVAASVRAADSRLAAVLGERVQIERISSRLPALLVTDAERQRVTTSAVLSVAVLGAVLTGTALALAGRLTAGVRASETALLSAMGTSRPQLAVRAGAEAGLLALIGAALAVPLSALVHSALTRIAPLAGAGLAADPQVTAVQAGVVFGGALLFAALSTRTGAQEWPSIARAGGDLALAVLAIGGWWQLRSTESTGVDAVRVLAPGLLLVAGCALVLRLVPPALNAADRLARRARGLAMPLAVFEAARRPRATAAGLLVTLGCAAATFAVAFGGTWQQSQTDQADLAVGTDLAITLSTPALAGQGQQIVDVVGGRISPATDRGVAVGQWLGAGEPPRLVAVDRGTAAPVAGIAVTEGAVIRMTVSRNRGVSITPHLVLEDSTGLRTTCVAAAVPLDGRTHPISACVPAGGLQLVAVMLPVTPDEFSFEPRADIDIAVDLAVPGRGTWLATSVEPFANQLTAPTVTATGTALRMTATVQIGGNPDAARNLVATAFGDPGRVPVAVSERFAVELSLRPGADLDLMVGTTALPVTITEVVPAVPSAPGAPALFADIDTVSRALLLRGDPQYPIDAWWITDPADAPAAAGLHLGDSVTRTGEAARLSNGPTAAALPAMLRLLTPAALLLVLAGLILHVTCDLQARAVEVARLRGLGMSRRDIRVTLLGQHGLVLVPLLTAGTLVGALATWTIGPLLVRSESGAAPFPAVVPVWPWAAEASLLAVLFAASLLAVTVVVVIQSRRADAAHLRVAS</sequence>
<evidence type="ECO:0000259" key="8">
    <source>
        <dbReference type="Pfam" id="PF02687"/>
    </source>
</evidence>
<dbReference type="GO" id="GO:0005886">
    <property type="term" value="C:plasma membrane"/>
    <property type="evidence" value="ECO:0007669"/>
    <property type="project" value="UniProtKB-SubCell"/>
</dbReference>
<feature type="transmembrane region" description="Helical" evidence="7">
    <location>
        <begin position="444"/>
        <end position="465"/>
    </location>
</feature>
<dbReference type="InterPro" id="IPR050250">
    <property type="entry name" value="Macrolide_Exporter_MacB"/>
</dbReference>
<protein>
    <submittedName>
        <fullName evidence="9">FtsX-like permease family protein</fullName>
    </submittedName>
</protein>
<feature type="transmembrane region" description="Helical" evidence="7">
    <location>
        <begin position="293"/>
        <end position="316"/>
    </location>
</feature>
<evidence type="ECO:0000313" key="10">
    <source>
        <dbReference type="Proteomes" id="UP000198688"/>
    </source>
</evidence>
<dbReference type="InterPro" id="IPR003838">
    <property type="entry name" value="ABC3_permease_C"/>
</dbReference>
<keyword evidence="10" id="KW-1185">Reference proteome</keyword>
<evidence type="ECO:0000256" key="3">
    <source>
        <dbReference type="ARBA" id="ARBA00022692"/>
    </source>
</evidence>
<feature type="transmembrane region" description="Helical" evidence="7">
    <location>
        <begin position="905"/>
        <end position="933"/>
    </location>
</feature>
<feature type="domain" description="ABC3 transporter permease C-terminal" evidence="8">
    <location>
        <begin position="867"/>
        <end position="975"/>
    </location>
</feature>
<dbReference type="STRING" id="113562.SAMN04489716_2290"/>
<dbReference type="AlphaFoldDB" id="A0A1H1X0F4"/>
<feature type="transmembrane region" description="Helical" evidence="7">
    <location>
        <begin position="414"/>
        <end position="432"/>
    </location>
</feature>
<organism evidence="9 10">
    <name type="scientific">Actinoplanes derwentensis</name>
    <dbReference type="NCBI Taxonomy" id="113562"/>
    <lineage>
        <taxon>Bacteria</taxon>
        <taxon>Bacillati</taxon>
        <taxon>Actinomycetota</taxon>
        <taxon>Actinomycetes</taxon>
        <taxon>Micromonosporales</taxon>
        <taxon>Micromonosporaceae</taxon>
        <taxon>Actinoplanes</taxon>
    </lineage>
</organism>
<keyword evidence="5 7" id="KW-0472">Membrane</keyword>
<evidence type="ECO:0000256" key="5">
    <source>
        <dbReference type="ARBA" id="ARBA00023136"/>
    </source>
</evidence>
<accession>A0A1H1X0F4</accession>
<feature type="transmembrane region" description="Helical" evidence="7">
    <location>
        <begin position="953"/>
        <end position="980"/>
    </location>
</feature>
<dbReference type="RefSeq" id="WP_197686190.1">
    <property type="nucleotide sequence ID" value="NZ_BOMJ01000025.1"/>
</dbReference>
<keyword evidence="3 7" id="KW-0812">Transmembrane</keyword>
<dbReference type="PANTHER" id="PTHR30572:SF4">
    <property type="entry name" value="ABC TRANSPORTER PERMEASE YTRF"/>
    <property type="match status" value="1"/>
</dbReference>
<name>A0A1H1X0F4_9ACTN</name>
<feature type="transmembrane region" description="Helical" evidence="7">
    <location>
        <begin position="499"/>
        <end position="521"/>
    </location>
</feature>
<dbReference type="Proteomes" id="UP000198688">
    <property type="component" value="Chromosome I"/>
</dbReference>
<evidence type="ECO:0000256" key="7">
    <source>
        <dbReference type="SAM" id="Phobius"/>
    </source>
</evidence>
<reference evidence="9 10" key="1">
    <citation type="submission" date="2016-10" db="EMBL/GenBank/DDBJ databases">
        <authorList>
            <person name="de Groot N.N."/>
        </authorList>
    </citation>
    <scope>NUCLEOTIDE SEQUENCE [LARGE SCALE GENOMIC DNA]</scope>
    <source>
        <strain evidence="9 10">DSM 43941</strain>
    </source>
</reference>
<evidence type="ECO:0000256" key="4">
    <source>
        <dbReference type="ARBA" id="ARBA00022989"/>
    </source>
</evidence>
<dbReference type="Pfam" id="PF02687">
    <property type="entry name" value="FtsX"/>
    <property type="match status" value="1"/>
</dbReference>
<keyword evidence="4 7" id="KW-1133">Transmembrane helix</keyword>
<gene>
    <name evidence="9" type="ORF">SAMN04489716_2290</name>
</gene>
<dbReference type="GO" id="GO:0022857">
    <property type="term" value="F:transmembrane transporter activity"/>
    <property type="evidence" value="ECO:0007669"/>
    <property type="project" value="TreeGrafter"/>
</dbReference>
<dbReference type="PANTHER" id="PTHR30572">
    <property type="entry name" value="MEMBRANE COMPONENT OF TRANSPORTER-RELATED"/>
    <property type="match status" value="1"/>
</dbReference>
<feature type="transmembrane region" description="Helical" evidence="7">
    <location>
        <begin position="862"/>
        <end position="885"/>
    </location>
</feature>
<feature type="transmembrane region" description="Helical" evidence="7">
    <location>
        <begin position="383"/>
        <end position="402"/>
    </location>
</feature>
<comment type="subcellular location">
    <subcellularLocation>
        <location evidence="1">Cell membrane</location>
        <topology evidence="1">Multi-pass membrane protein</topology>
    </subcellularLocation>
</comment>
<evidence type="ECO:0000256" key="2">
    <source>
        <dbReference type="ARBA" id="ARBA00022475"/>
    </source>
</evidence>
<feature type="transmembrane region" description="Helical" evidence="7">
    <location>
        <begin position="337"/>
        <end position="363"/>
    </location>
</feature>
<proteinExistence type="inferred from homology"/>
<keyword evidence="2" id="KW-1003">Cell membrane</keyword>
<comment type="similarity">
    <text evidence="6">Belongs to the ABC-4 integral membrane protein family.</text>
</comment>